<reference evidence="3" key="1">
    <citation type="journal article" date="2019" name="Int. J. Syst. Evol. Microbiol.">
        <title>The Global Catalogue of Microorganisms (GCM) 10K type strain sequencing project: providing services to taxonomists for standard genome sequencing and annotation.</title>
        <authorList>
            <consortium name="The Broad Institute Genomics Platform"/>
            <consortium name="The Broad Institute Genome Sequencing Center for Infectious Disease"/>
            <person name="Wu L."/>
            <person name="Ma J."/>
        </authorList>
    </citation>
    <scope>NUCLEOTIDE SEQUENCE [LARGE SCALE GENOMIC DNA]</scope>
    <source>
        <strain evidence="3">JCM 17068</strain>
    </source>
</reference>
<evidence type="ECO:0000313" key="3">
    <source>
        <dbReference type="Proteomes" id="UP001500426"/>
    </source>
</evidence>
<dbReference type="PROSITE" id="PS51257">
    <property type="entry name" value="PROKAR_LIPOPROTEIN"/>
    <property type="match status" value="1"/>
</dbReference>
<organism evidence="2 3">
    <name type="scientific">Flavobacterium chungnamense</name>
    <dbReference type="NCBI Taxonomy" id="706182"/>
    <lineage>
        <taxon>Bacteria</taxon>
        <taxon>Pseudomonadati</taxon>
        <taxon>Bacteroidota</taxon>
        <taxon>Flavobacteriia</taxon>
        <taxon>Flavobacteriales</taxon>
        <taxon>Flavobacteriaceae</taxon>
        <taxon>Flavobacterium</taxon>
    </lineage>
</organism>
<gene>
    <name evidence="2" type="ORF">GCM10022388_22380</name>
</gene>
<feature type="chain" id="PRO_5047319402" description="Lipoprotein" evidence="1">
    <location>
        <begin position="22"/>
        <end position="180"/>
    </location>
</feature>
<dbReference type="Proteomes" id="UP001500426">
    <property type="component" value="Unassembled WGS sequence"/>
</dbReference>
<keyword evidence="1" id="KW-0732">Signal</keyword>
<protein>
    <recommendedName>
        <fullName evidence="4">Lipoprotein</fullName>
    </recommendedName>
</protein>
<sequence>MKKIILFVVLSSLLLSCKIQGLTNDYDKLNESQKKLLVELVDFKELKSENIYKITGNQLKQELANHPKSLVYIFKNGCSSKLCKPMRIYENYANENGYKLFLVMNGYANLQETLDQPYSSILFSINNDFYNSNYRNTYMQYFENEISGKPKEEKSKEYLGNLFFFEKDKLVKILHELPNN</sequence>
<dbReference type="EMBL" id="BAABCS010000020">
    <property type="protein sequence ID" value="GAA4055358.1"/>
    <property type="molecule type" value="Genomic_DNA"/>
</dbReference>
<evidence type="ECO:0000256" key="1">
    <source>
        <dbReference type="SAM" id="SignalP"/>
    </source>
</evidence>
<evidence type="ECO:0000313" key="2">
    <source>
        <dbReference type="EMBL" id="GAA4055358.1"/>
    </source>
</evidence>
<dbReference type="RefSeq" id="WP_345094606.1">
    <property type="nucleotide sequence ID" value="NZ_BAABCS010000020.1"/>
</dbReference>
<proteinExistence type="predicted"/>
<accession>A0ABP7UXX0</accession>
<evidence type="ECO:0008006" key="4">
    <source>
        <dbReference type="Google" id="ProtNLM"/>
    </source>
</evidence>
<name>A0ABP7UXX0_9FLAO</name>
<comment type="caution">
    <text evidence="2">The sequence shown here is derived from an EMBL/GenBank/DDBJ whole genome shotgun (WGS) entry which is preliminary data.</text>
</comment>
<feature type="signal peptide" evidence="1">
    <location>
        <begin position="1"/>
        <end position="21"/>
    </location>
</feature>
<keyword evidence="3" id="KW-1185">Reference proteome</keyword>